<evidence type="ECO:0000256" key="3">
    <source>
        <dbReference type="ARBA" id="ARBA00005029"/>
    </source>
</evidence>
<dbReference type="PROSITE" id="PS00599">
    <property type="entry name" value="AA_TRANSFER_CLASS_2"/>
    <property type="match status" value="1"/>
</dbReference>
<name>A0A8H6Y6E4_9AGAR</name>
<comment type="cofactor">
    <cofactor evidence="1">
        <name>pyridoxal 5'-phosphate</name>
        <dbReference type="ChEBI" id="CHEBI:597326"/>
    </cofactor>
</comment>
<evidence type="ECO:0000256" key="9">
    <source>
        <dbReference type="ARBA" id="ARBA00023133"/>
    </source>
</evidence>
<dbReference type="Gene3D" id="3.40.640.10">
    <property type="entry name" value="Type I PLP-dependent aspartate aminotransferase-like (Major domain)"/>
    <property type="match status" value="1"/>
</dbReference>
<comment type="caution">
    <text evidence="16">The sequence shown here is derived from an EMBL/GenBank/DDBJ whole genome shotgun (WGS) entry which is preliminary data.</text>
</comment>
<dbReference type="CDD" id="cd06454">
    <property type="entry name" value="KBL_like"/>
    <property type="match status" value="1"/>
</dbReference>
<dbReference type="EC" id="2.3.1.37" evidence="5"/>
<evidence type="ECO:0000256" key="10">
    <source>
        <dbReference type="ARBA" id="ARBA00023315"/>
    </source>
</evidence>
<dbReference type="InterPro" id="IPR010961">
    <property type="entry name" value="4pyrrol_synth_NH2levulA_synth"/>
</dbReference>
<comment type="pathway">
    <text evidence="3">Porphyrin-containing compound metabolism; protoporphyrin-IX biosynthesis; 5-aminolevulinate from glycine: step 1/1.</text>
</comment>
<dbReference type="InterPro" id="IPR015421">
    <property type="entry name" value="PyrdxlP-dep_Trfase_major"/>
</dbReference>
<comment type="catalytic activity">
    <reaction evidence="14">
        <text>succinyl-CoA + glycine + H(+) = 5-aminolevulinate + CO2 + CoA</text>
        <dbReference type="Rhea" id="RHEA:12921"/>
        <dbReference type="ChEBI" id="CHEBI:15378"/>
        <dbReference type="ChEBI" id="CHEBI:16526"/>
        <dbReference type="ChEBI" id="CHEBI:57287"/>
        <dbReference type="ChEBI" id="CHEBI:57292"/>
        <dbReference type="ChEBI" id="CHEBI:57305"/>
        <dbReference type="ChEBI" id="CHEBI:356416"/>
        <dbReference type="EC" id="2.3.1.37"/>
    </reaction>
</comment>
<keyword evidence="10" id="KW-0012">Acyltransferase</keyword>
<dbReference type="InterPro" id="IPR050087">
    <property type="entry name" value="AON_synthase_class-II"/>
</dbReference>
<comment type="similarity">
    <text evidence="4">Belongs to the class-II pyridoxal-phosphate-dependent aminotransferase family.</text>
</comment>
<dbReference type="InterPro" id="IPR004839">
    <property type="entry name" value="Aminotransferase_I/II_large"/>
</dbReference>
<dbReference type="UniPathway" id="UPA00251">
    <property type="reaction ID" value="UER00375"/>
</dbReference>
<evidence type="ECO:0000313" key="16">
    <source>
        <dbReference type="EMBL" id="KAF7355095.1"/>
    </source>
</evidence>
<evidence type="ECO:0000256" key="8">
    <source>
        <dbReference type="ARBA" id="ARBA00022898"/>
    </source>
</evidence>
<dbReference type="InterPro" id="IPR015422">
    <property type="entry name" value="PyrdxlP-dep_Trfase_small"/>
</dbReference>
<comment type="function">
    <text evidence="2">Catalyzes the synthesis of 5-aminolevulinate (ALA) from succinyl-CoA and glycine, the first and rate-limiting step in heme biosynthesis.</text>
</comment>
<dbReference type="OrthoDB" id="10263824at2759"/>
<sequence length="736" mass="79476">MGVRRVHIIPLSYLHHHGQAIDAYPFQGLLSLPWPHPKLDSPHPLHQCVPRFPSISVLTERATKCPVMGPALNVRGKELVAGYASVAGVQDVAKIHKEQGVQVPAGATIEMCPHASKARAAARMATDLAMAAAKKAEPKKGDSTAKAAAAAGCPFHKAGAAIPAEHPPIPKAATAATAPAATQAPIFNYEGFYVNELDKKHQDKSYRYFNNINRLAAKFPIAHTSDVKDEVQVWCSNDYLGMGSNPVVVETMHRALDKYGHGAGGTRNIAGNGAMHLGLEQELASLHRKPAALVFSSCYVANDATLSTLGSKLPGCVFFSDTMNHASMIQGMRHSGAKRVLFKHNDMADLESKLAQYPKETPKIIAFESVYSMCGSIGPIKEICDLAEQYGALTFLDEVHAVGLYGPRGAGVAEHLDYDAHKAAGDSPYPIKGSVMDRVDIITGTLGKAYGAVGGYIAGSDDMVDMIRSYAPGFIFTTSLPPVTVAGAHASVVYQKEYVGDRQLKQVNVRDVKKRLAALDIPVVPGPSHIIPVLVGDAALAKAASDKLLAEHNIYVQSINYPTVARGEERLRITVTQRHTREQMDTLIAAVDSVFTDLQINRLSDWVREGGRAGVGIPGAVEPEPMWNDAQLALGTSAAPRTLRDGERALVDAKAINAARGRFNVLLGPVGQNTVNTVNKEHRRLGACGFEDSHWCFRVDDRGEDGYPCSPAVGGRCLERFVVVRFLYHHRLFRRI</sequence>
<dbReference type="Proteomes" id="UP000623467">
    <property type="component" value="Unassembled WGS sequence"/>
</dbReference>
<protein>
    <recommendedName>
        <fullName evidence="6">5-aminolevulinate synthase, mitochondrial</fullName>
        <ecNumber evidence="5">2.3.1.37</ecNumber>
    </recommendedName>
    <alternativeName>
        <fullName evidence="11">5-aminolevulinic acid synthase</fullName>
    </alternativeName>
    <alternativeName>
        <fullName evidence="12">Delta-ALA synthase</fullName>
    </alternativeName>
    <alternativeName>
        <fullName evidence="13">Delta-aminolevulinate synthase</fullName>
    </alternativeName>
</protein>
<dbReference type="EMBL" id="JACAZH010000011">
    <property type="protein sequence ID" value="KAF7355095.1"/>
    <property type="molecule type" value="Genomic_DNA"/>
</dbReference>
<evidence type="ECO:0000256" key="5">
    <source>
        <dbReference type="ARBA" id="ARBA00013257"/>
    </source>
</evidence>
<dbReference type="GO" id="GO:0005739">
    <property type="term" value="C:mitochondrion"/>
    <property type="evidence" value="ECO:0007669"/>
    <property type="project" value="TreeGrafter"/>
</dbReference>
<dbReference type="Pfam" id="PF00155">
    <property type="entry name" value="Aminotran_1_2"/>
    <property type="match status" value="1"/>
</dbReference>
<dbReference type="GO" id="GO:0006782">
    <property type="term" value="P:protoporphyrinogen IX biosynthetic process"/>
    <property type="evidence" value="ECO:0007669"/>
    <property type="project" value="UniProtKB-UniPathway"/>
</dbReference>
<dbReference type="NCBIfam" id="TIGR01821">
    <property type="entry name" value="5aminolev_synth"/>
    <property type="match status" value="1"/>
</dbReference>
<keyword evidence="9" id="KW-0350">Heme biosynthesis</keyword>
<evidence type="ECO:0000256" key="14">
    <source>
        <dbReference type="ARBA" id="ARBA00047654"/>
    </source>
</evidence>
<evidence type="ECO:0000256" key="13">
    <source>
        <dbReference type="ARBA" id="ARBA00032773"/>
    </source>
</evidence>
<proteinExistence type="inferred from homology"/>
<dbReference type="AlphaFoldDB" id="A0A8H6Y6E4"/>
<dbReference type="PANTHER" id="PTHR13693:SF102">
    <property type="entry name" value="2-AMINO-3-KETOBUTYRATE COENZYME A LIGASE, MITOCHONDRIAL"/>
    <property type="match status" value="1"/>
</dbReference>
<dbReference type="InterPro" id="IPR001917">
    <property type="entry name" value="Aminotrans_II_pyridoxalP_BS"/>
</dbReference>
<gene>
    <name evidence="16" type="ORF">MSAN_01425100</name>
</gene>
<keyword evidence="17" id="KW-1185">Reference proteome</keyword>
<evidence type="ECO:0000256" key="2">
    <source>
        <dbReference type="ARBA" id="ARBA00003076"/>
    </source>
</evidence>
<evidence type="ECO:0000259" key="15">
    <source>
        <dbReference type="Pfam" id="PF00155"/>
    </source>
</evidence>
<evidence type="ECO:0000313" key="17">
    <source>
        <dbReference type="Proteomes" id="UP000623467"/>
    </source>
</evidence>
<dbReference type="GO" id="GO:0003870">
    <property type="term" value="F:5-aminolevulinate synthase activity"/>
    <property type="evidence" value="ECO:0007669"/>
    <property type="project" value="UniProtKB-EC"/>
</dbReference>
<evidence type="ECO:0000256" key="1">
    <source>
        <dbReference type="ARBA" id="ARBA00001933"/>
    </source>
</evidence>
<evidence type="ECO:0000256" key="6">
    <source>
        <dbReference type="ARBA" id="ARBA00019560"/>
    </source>
</evidence>
<dbReference type="GO" id="GO:0030170">
    <property type="term" value="F:pyridoxal phosphate binding"/>
    <property type="evidence" value="ECO:0007669"/>
    <property type="project" value="InterPro"/>
</dbReference>
<dbReference type="InterPro" id="IPR015424">
    <property type="entry name" value="PyrdxlP-dep_Trfase"/>
</dbReference>
<evidence type="ECO:0000256" key="11">
    <source>
        <dbReference type="ARBA" id="ARBA00031691"/>
    </source>
</evidence>
<dbReference type="PANTHER" id="PTHR13693">
    <property type="entry name" value="CLASS II AMINOTRANSFERASE/8-AMINO-7-OXONONANOATE SYNTHASE"/>
    <property type="match status" value="1"/>
</dbReference>
<accession>A0A8H6Y6E4</accession>
<dbReference type="Gene3D" id="3.90.1150.10">
    <property type="entry name" value="Aspartate Aminotransferase, domain 1"/>
    <property type="match status" value="1"/>
</dbReference>
<keyword evidence="8" id="KW-0663">Pyridoxal phosphate</keyword>
<dbReference type="FunFam" id="3.40.640.10:FF:000006">
    <property type="entry name" value="5-aminolevulinate synthase, mitochondrial"/>
    <property type="match status" value="1"/>
</dbReference>
<feature type="domain" description="Aminotransferase class I/classII large" evidence="15">
    <location>
        <begin position="233"/>
        <end position="590"/>
    </location>
</feature>
<organism evidence="16 17">
    <name type="scientific">Mycena sanguinolenta</name>
    <dbReference type="NCBI Taxonomy" id="230812"/>
    <lineage>
        <taxon>Eukaryota</taxon>
        <taxon>Fungi</taxon>
        <taxon>Dikarya</taxon>
        <taxon>Basidiomycota</taxon>
        <taxon>Agaricomycotina</taxon>
        <taxon>Agaricomycetes</taxon>
        <taxon>Agaricomycetidae</taxon>
        <taxon>Agaricales</taxon>
        <taxon>Marasmiineae</taxon>
        <taxon>Mycenaceae</taxon>
        <taxon>Mycena</taxon>
    </lineage>
</organism>
<evidence type="ECO:0000256" key="7">
    <source>
        <dbReference type="ARBA" id="ARBA00022679"/>
    </source>
</evidence>
<evidence type="ECO:0000256" key="4">
    <source>
        <dbReference type="ARBA" id="ARBA00008392"/>
    </source>
</evidence>
<evidence type="ECO:0000256" key="12">
    <source>
        <dbReference type="ARBA" id="ARBA00031945"/>
    </source>
</evidence>
<reference evidence="16" key="1">
    <citation type="submission" date="2020-05" db="EMBL/GenBank/DDBJ databases">
        <title>Mycena genomes resolve the evolution of fungal bioluminescence.</title>
        <authorList>
            <person name="Tsai I.J."/>
        </authorList>
    </citation>
    <scope>NUCLEOTIDE SEQUENCE</scope>
    <source>
        <strain evidence="16">160909Yilan</strain>
    </source>
</reference>
<keyword evidence="7" id="KW-0808">Transferase</keyword>
<dbReference type="SUPFAM" id="SSF53383">
    <property type="entry name" value="PLP-dependent transferases"/>
    <property type="match status" value="1"/>
</dbReference>